<gene>
    <name evidence="5" type="ORF">WMO41_10695</name>
</gene>
<feature type="chain" id="PRO_5045178026" evidence="4">
    <location>
        <begin position="26"/>
        <end position="485"/>
    </location>
</feature>
<name>A0ABV1HMU0_9FIRM</name>
<dbReference type="InterPro" id="IPR018337">
    <property type="entry name" value="Cell_wall/Cho-bd_repeat"/>
</dbReference>
<protein>
    <submittedName>
        <fullName evidence="5">Cell wall-binding protein</fullName>
    </submittedName>
</protein>
<feature type="repeat" description="Cell wall-binding" evidence="2">
    <location>
        <begin position="130"/>
        <end position="149"/>
    </location>
</feature>
<dbReference type="RefSeq" id="WP_349229744.1">
    <property type="nucleotide sequence ID" value="NZ_JBBMFJ010000022.1"/>
</dbReference>
<evidence type="ECO:0000256" key="2">
    <source>
        <dbReference type="PROSITE-ProRule" id="PRU00591"/>
    </source>
</evidence>
<evidence type="ECO:0000256" key="3">
    <source>
        <dbReference type="SAM" id="MobiDB-lite"/>
    </source>
</evidence>
<dbReference type="PROSITE" id="PS51170">
    <property type="entry name" value="CW"/>
    <property type="match status" value="2"/>
</dbReference>
<comment type="caution">
    <text evidence="5">The sequence shown here is derived from an EMBL/GenBank/DDBJ whole genome shotgun (WGS) entry which is preliminary data.</text>
</comment>
<dbReference type="SUPFAM" id="SSF69360">
    <property type="entry name" value="Cell wall binding repeat"/>
    <property type="match status" value="1"/>
</dbReference>
<accession>A0ABV1HMU0</accession>
<evidence type="ECO:0000313" key="6">
    <source>
        <dbReference type="Proteomes" id="UP001437460"/>
    </source>
</evidence>
<dbReference type="Pfam" id="PF19127">
    <property type="entry name" value="Choline_bind_3"/>
    <property type="match status" value="1"/>
</dbReference>
<feature type="region of interest" description="Disordered" evidence="3">
    <location>
        <begin position="448"/>
        <end position="467"/>
    </location>
</feature>
<feature type="repeat" description="Cell wall-binding" evidence="2">
    <location>
        <begin position="60"/>
        <end position="79"/>
    </location>
</feature>
<reference evidence="5 6" key="1">
    <citation type="submission" date="2024-03" db="EMBL/GenBank/DDBJ databases">
        <title>Human intestinal bacterial collection.</title>
        <authorList>
            <person name="Pauvert C."/>
            <person name="Hitch T.C.A."/>
            <person name="Clavel T."/>
        </authorList>
    </citation>
    <scope>NUCLEOTIDE SEQUENCE [LARGE SCALE GENOMIC DNA]</scope>
    <source>
        <strain evidence="5 6">CLA-AP-H27</strain>
    </source>
</reference>
<dbReference type="EMBL" id="JBBMFJ010000022">
    <property type="protein sequence ID" value="MEQ2563621.1"/>
    <property type="molecule type" value="Genomic_DNA"/>
</dbReference>
<dbReference type="Pfam" id="PF01473">
    <property type="entry name" value="Choline_bind_1"/>
    <property type="match status" value="1"/>
</dbReference>
<sequence>MNKHYKLLAVLSTAAAMSAATPALALSIPGSVSTVLAATAGWVNEDGELRYKDSEGYYLTDSWKKKDGEWYYLNEDGYISRSCMIDEYYVNEEGRRVMNQWVSEANEDEWDSEAPDTYWYYYGKDGKSVVSKWQEIDGKNYYFNEEGHMQTGMLELDGATYYLGEEGDGIMKTGWIELENEDEDLDQDTVWHFFDNSGRMVVNQIDRKIDGSYYTFQNGILQTGWFRLPETAQTQAGGNQNDTVLTDAETGADAENATASNADTASNENNSGAAATQTAPAIASYQFYEEDGKRGNGWYQMEGAPEISEDGETFIFYVKNGRPYYAANGVQVFTVDGKRFGFNERGELQTGLQSVITEDGQTANYYFGDDGIMKTGKQTIYDEDLGENQTWFFYTDGGNKGRGFHGVRDNNVYTQGLRLDADRDLRYAPAQLDGVSYLVGTNGAIQKASSSSKSAAKPELGNGFKDVKDSNDKTWTVDVNGIIQE</sequence>
<feature type="compositionally biased region" description="Low complexity" evidence="3">
    <location>
        <begin position="448"/>
        <end position="457"/>
    </location>
</feature>
<keyword evidence="6" id="KW-1185">Reference proteome</keyword>
<keyword evidence="1" id="KW-0677">Repeat</keyword>
<feature type="region of interest" description="Disordered" evidence="3">
    <location>
        <begin position="257"/>
        <end position="276"/>
    </location>
</feature>
<evidence type="ECO:0000256" key="4">
    <source>
        <dbReference type="SAM" id="SignalP"/>
    </source>
</evidence>
<dbReference type="Proteomes" id="UP001437460">
    <property type="component" value="Unassembled WGS sequence"/>
</dbReference>
<dbReference type="Gene3D" id="2.10.270.10">
    <property type="entry name" value="Cholin Binding"/>
    <property type="match status" value="3"/>
</dbReference>
<proteinExistence type="predicted"/>
<keyword evidence="4" id="KW-0732">Signal</keyword>
<evidence type="ECO:0000256" key="1">
    <source>
        <dbReference type="ARBA" id="ARBA00022737"/>
    </source>
</evidence>
<organism evidence="5 6">
    <name type="scientific">Ventrimonas faecis</name>
    <dbReference type="NCBI Taxonomy" id="3133170"/>
    <lineage>
        <taxon>Bacteria</taxon>
        <taxon>Bacillati</taxon>
        <taxon>Bacillota</taxon>
        <taxon>Clostridia</taxon>
        <taxon>Lachnospirales</taxon>
        <taxon>Lachnospiraceae</taxon>
        <taxon>Ventrimonas</taxon>
    </lineage>
</organism>
<feature type="signal peptide" evidence="4">
    <location>
        <begin position="1"/>
        <end position="25"/>
    </location>
</feature>
<evidence type="ECO:0000313" key="5">
    <source>
        <dbReference type="EMBL" id="MEQ2563621.1"/>
    </source>
</evidence>